<feature type="region of interest" description="Disordered" evidence="1">
    <location>
        <begin position="471"/>
        <end position="508"/>
    </location>
</feature>
<evidence type="ECO:0000313" key="3">
    <source>
        <dbReference type="Proteomes" id="UP000823399"/>
    </source>
</evidence>
<feature type="region of interest" description="Disordered" evidence="1">
    <location>
        <begin position="347"/>
        <end position="369"/>
    </location>
</feature>
<reference evidence="2" key="1">
    <citation type="journal article" date="2020" name="New Phytol.">
        <title>Comparative genomics reveals dynamic genome evolution in host specialist ectomycorrhizal fungi.</title>
        <authorList>
            <person name="Lofgren L.A."/>
            <person name="Nguyen N.H."/>
            <person name="Vilgalys R."/>
            <person name="Ruytinx J."/>
            <person name="Liao H.L."/>
            <person name="Branco S."/>
            <person name="Kuo A."/>
            <person name="LaButti K."/>
            <person name="Lipzen A."/>
            <person name="Andreopoulos W."/>
            <person name="Pangilinan J."/>
            <person name="Riley R."/>
            <person name="Hundley H."/>
            <person name="Na H."/>
            <person name="Barry K."/>
            <person name="Grigoriev I.V."/>
            <person name="Stajich J.E."/>
            <person name="Kennedy P.G."/>
        </authorList>
    </citation>
    <scope>NUCLEOTIDE SEQUENCE</scope>
    <source>
        <strain evidence="2">FC423</strain>
    </source>
</reference>
<accession>A0A9P7FC05</accession>
<feature type="region of interest" description="Disordered" evidence="1">
    <location>
        <begin position="540"/>
        <end position="567"/>
    </location>
</feature>
<comment type="caution">
    <text evidence="2">The sequence shown here is derived from an EMBL/GenBank/DDBJ whole genome shotgun (WGS) entry which is preliminary data.</text>
</comment>
<gene>
    <name evidence="2" type="ORF">F5147DRAFT_771391</name>
</gene>
<evidence type="ECO:0000256" key="1">
    <source>
        <dbReference type="SAM" id="MobiDB-lite"/>
    </source>
</evidence>
<dbReference type="EMBL" id="JABBWM010000015">
    <property type="protein sequence ID" value="KAG2112330.1"/>
    <property type="molecule type" value="Genomic_DNA"/>
</dbReference>
<feature type="compositionally biased region" description="Basic residues" evidence="1">
    <location>
        <begin position="234"/>
        <end position="243"/>
    </location>
</feature>
<sequence>MSSCVVTCGPDRLSKPAVAAYRLSSSIVICRHRASDAPVIVYRAGEAPVSSIAVRVAEGSLLAGDSCHVTVTDNEGMPILPDNQDLDLQTTKDLICDFMTVHYRHCCQKPKVPVLWATIISQQEEFIESKYLPEATRIKDLSKLKKAEAQILLQFWRQRQKHTTDTTFEFKGWVDSDGNIYSPVRKSTQRSDDRARSRQPLKWSRTHKSRARSTGDQKTDEESSEDDDDAHLSPRQKSKHLAKQRATTGSCCNSPIGPMIDIDSQSSLNAGWKGNGHVKARVASISCRKEPESDDSIQPRPLVKRGIRTRLPQTDEIDVTYPPIFISQTATIVIGWAEKIQHIRGGKRHRIGSESTPDINVSSSSPHNQCLPKDIEGAKSGATRNLVTPLQRPHPRPGPAGQLKQVNQRHIFQNALTVGPIMAKQNSTPQHNNIVAQPQILVPKPPPRPGHPEKSKSLMSTSAMAAINEGSPTGAVVTPVPNNLPVERSRPRPRPAGKMLGTSSHRPTATGKHVLLDHFVDKQHLQAPVADTVRMIQGQNGSLDETPSMLPLRDRKTSEKTSGTTLTPTEVHTVRAANNTAQNANAAVSSN</sequence>
<dbReference type="AlphaFoldDB" id="A0A9P7FC05"/>
<dbReference type="OrthoDB" id="2688399at2759"/>
<proteinExistence type="predicted"/>
<protein>
    <submittedName>
        <fullName evidence="2">Uncharacterized protein</fullName>
    </submittedName>
</protein>
<name>A0A9P7FC05_9AGAM</name>
<dbReference type="Proteomes" id="UP000823399">
    <property type="component" value="Unassembled WGS sequence"/>
</dbReference>
<dbReference type="RefSeq" id="XP_041295261.1">
    <property type="nucleotide sequence ID" value="XM_041441235.1"/>
</dbReference>
<feature type="region of interest" description="Disordered" evidence="1">
    <location>
        <begin position="181"/>
        <end position="255"/>
    </location>
</feature>
<evidence type="ECO:0000313" key="2">
    <source>
        <dbReference type="EMBL" id="KAG2112330.1"/>
    </source>
</evidence>
<feature type="compositionally biased region" description="Polar residues" evidence="1">
    <location>
        <begin position="353"/>
        <end position="368"/>
    </location>
</feature>
<organism evidence="2 3">
    <name type="scientific">Suillus discolor</name>
    <dbReference type="NCBI Taxonomy" id="1912936"/>
    <lineage>
        <taxon>Eukaryota</taxon>
        <taxon>Fungi</taxon>
        <taxon>Dikarya</taxon>
        <taxon>Basidiomycota</taxon>
        <taxon>Agaricomycotina</taxon>
        <taxon>Agaricomycetes</taxon>
        <taxon>Agaricomycetidae</taxon>
        <taxon>Boletales</taxon>
        <taxon>Suillineae</taxon>
        <taxon>Suillaceae</taxon>
        <taxon>Suillus</taxon>
    </lineage>
</organism>
<keyword evidence="3" id="KW-1185">Reference proteome</keyword>
<dbReference type="GeneID" id="64703494"/>